<protein>
    <recommendedName>
        <fullName evidence="4">Transmembrane protein</fullName>
    </recommendedName>
</protein>
<keyword evidence="1" id="KW-0812">Transmembrane</keyword>
<reference evidence="2" key="1">
    <citation type="journal article" date="2017" name="Nature">
        <title>The sunflower genome provides insights into oil metabolism, flowering and Asterid evolution.</title>
        <authorList>
            <person name="Badouin H."/>
            <person name="Gouzy J."/>
            <person name="Grassa C.J."/>
            <person name="Murat F."/>
            <person name="Staton S.E."/>
            <person name="Cottret L."/>
            <person name="Lelandais-Briere C."/>
            <person name="Owens G.L."/>
            <person name="Carrere S."/>
            <person name="Mayjonade B."/>
            <person name="Legrand L."/>
            <person name="Gill N."/>
            <person name="Kane N.C."/>
            <person name="Bowers J.E."/>
            <person name="Hubner S."/>
            <person name="Bellec A."/>
            <person name="Berard A."/>
            <person name="Berges H."/>
            <person name="Blanchet N."/>
            <person name="Boniface M.C."/>
            <person name="Brunel D."/>
            <person name="Catrice O."/>
            <person name="Chaidir N."/>
            <person name="Claudel C."/>
            <person name="Donnadieu C."/>
            <person name="Faraut T."/>
            <person name="Fievet G."/>
            <person name="Helmstetter N."/>
            <person name="King M."/>
            <person name="Knapp S.J."/>
            <person name="Lai Z."/>
            <person name="Le Paslier M.C."/>
            <person name="Lippi Y."/>
            <person name="Lorenzon L."/>
            <person name="Mandel J.R."/>
            <person name="Marage G."/>
            <person name="Marchand G."/>
            <person name="Marquand E."/>
            <person name="Bret-Mestries E."/>
            <person name="Morien E."/>
            <person name="Nambeesan S."/>
            <person name="Nguyen T."/>
            <person name="Pegot-Espagnet P."/>
            <person name="Pouilly N."/>
            <person name="Raftis F."/>
            <person name="Sallet E."/>
            <person name="Schiex T."/>
            <person name="Thomas J."/>
            <person name="Vandecasteele C."/>
            <person name="Vares D."/>
            <person name="Vear F."/>
            <person name="Vautrin S."/>
            <person name="Crespi M."/>
            <person name="Mangin B."/>
            <person name="Burke J.M."/>
            <person name="Salse J."/>
            <person name="Munos S."/>
            <person name="Vincourt P."/>
            <person name="Rieseberg L.H."/>
            <person name="Langlade N.B."/>
        </authorList>
    </citation>
    <scope>NUCLEOTIDE SEQUENCE</scope>
    <source>
        <tissue evidence="2">Leaves</tissue>
    </source>
</reference>
<proteinExistence type="predicted"/>
<dbReference type="Gramene" id="mRNA:HanXRQr2_Chr13g0583771">
    <property type="protein sequence ID" value="CDS:HanXRQr2_Chr13g0583771.1"/>
    <property type="gene ID" value="HanXRQr2_Chr13g0583771"/>
</dbReference>
<gene>
    <name evidence="2" type="ORF">HanXRQr2_Chr13g0583771</name>
</gene>
<feature type="transmembrane region" description="Helical" evidence="1">
    <location>
        <begin position="138"/>
        <end position="160"/>
    </location>
</feature>
<feature type="transmembrane region" description="Helical" evidence="1">
    <location>
        <begin position="84"/>
        <end position="102"/>
    </location>
</feature>
<evidence type="ECO:0008006" key="4">
    <source>
        <dbReference type="Google" id="ProtNLM"/>
    </source>
</evidence>
<comment type="caution">
    <text evidence="2">The sequence shown here is derived from an EMBL/GenBank/DDBJ whole genome shotgun (WGS) entry which is preliminary data.</text>
</comment>
<organism evidence="2 3">
    <name type="scientific">Helianthus annuus</name>
    <name type="common">Common sunflower</name>
    <dbReference type="NCBI Taxonomy" id="4232"/>
    <lineage>
        <taxon>Eukaryota</taxon>
        <taxon>Viridiplantae</taxon>
        <taxon>Streptophyta</taxon>
        <taxon>Embryophyta</taxon>
        <taxon>Tracheophyta</taxon>
        <taxon>Spermatophyta</taxon>
        <taxon>Magnoliopsida</taxon>
        <taxon>eudicotyledons</taxon>
        <taxon>Gunneridae</taxon>
        <taxon>Pentapetalae</taxon>
        <taxon>asterids</taxon>
        <taxon>campanulids</taxon>
        <taxon>Asterales</taxon>
        <taxon>Asteraceae</taxon>
        <taxon>Asteroideae</taxon>
        <taxon>Heliantheae alliance</taxon>
        <taxon>Heliantheae</taxon>
        <taxon>Helianthus</taxon>
    </lineage>
</organism>
<evidence type="ECO:0000256" key="1">
    <source>
        <dbReference type="SAM" id="Phobius"/>
    </source>
</evidence>
<dbReference type="Proteomes" id="UP000215914">
    <property type="component" value="Unassembled WGS sequence"/>
</dbReference>
<dbReference type="AlphaFoldDB" id="A0A9K3EHI4"/>
<keyword evidence="1" id="KW-0472">Membrane</keyword>
<evidence type="ECO:0000313" key="3">
    <source>
        <dbReference type="Proteomes" id="UP000215914"/>
    </source>
</evidence>
<name>A0A9K3EHI4_HELAN</name>
<evidence type="ECO:0000313" key="2">
    <source>
        <dbReference type="EMBL" id="KAF5773001.1"/>
    </source>
</evidence>
<keyword evidence="3" id="KW-1185">Reference proteome</keyword>
<dbReference type="EMBL" id="MNCJ02000328">
    <property type="protein sequence ID" value="KAF5773001.1"/>
    <property type="molecule type" value="Genomic_DNA"/>
</dbReference>
<reference evidence="2" key="2">
    <citation type="submission" date="2020-06" db="EMBL/GenBank/DDBJ databases">
        <title>Helianthus annuus Genome sequencing and assembly Release 2.</title>
        <authorList>
            <person name="Gouzy J."/>
            <person name="Langlade N."/>
            <person name="Munos S."/>
        </authorList>
    </citation>
    <scope>NUCLEOTIDE SEQUENCE</scope>
    <source>
        <tissue evidence="2">Leaves</tissue>
    </source>
</reference>
<accession>A0A9K3EHI4</accession>
<sequence length="169" mass="19773">MFLVNRWSPSAFLDRRLVGILVAVIRVYGFCKLLPCLVFVLWFRGCCFIVGSGRIITVMGNMVKMAAGNMKICNINSYNIKHVWVLYMFAARCVLMWLDLICWISNKCWLHQDVFGCCCTVFFCASLMLPGYDESWHLWIHNLLSDLVFWCLMGILLIMVELMRKWLHQ</sequence>
<keyword evidence="1" id="KW-1133">Transmembrane helix</keyword>